<dbReference type="PANTHER" id="PTHR43877">
    <property type="entry name" value="AMINOALKYLPHOSPHONATE N-ACETYLTRANSFERASE-RELATED-RELATED"/>
    <property type="match status" value="1"/>
</dbReference>
<keyword evidence="1" id="KW-0808">Transferase</keyword>
<dbReference type="InterPro" id="IPR016181">
    <property type="entry name" value="Acyl_CoA_acyltransferase"/>
</dbReference>
<dbReference type="SUPFAM" id="SSF55729">
    <property type="entry name" value="Acyl-CoA N-acyltransferases (Nat)"/>
    <property type="match status" value="1"/>
</dbReference>
<dbReference type="InterPro" id="IPR050832">
    <property type="entry name" value="Bact_Acetyltransf"/>
</dbReference>
<accession>A0ABN3AJ54</accession>
<dbReference type="EMBL" id="BAAAQT010000001">
    <property type="protein sequence ID" value="GAA2170592.1"/>
    <property type="molecule type" value="Genomic_DNA"/>
</dbReference>
<keyword evidence="2" id="KW-0012">Acyltransferase</keyword>
<dbReference type="Pfam" id="PF00583">
    <property type="entry name" value="Acetyltransf_1"/>
    <property type="match status" value="1"/>
</dbReference>
<evidence type="ECO:0000256" key="2">
    <source>
        <dbReference type="ARBA" id="ARBA00023315"/>
    </source>
</evidence>
<dbReference type="InterPro" id="IPR000182">
    <property type="entry name" value="GNAT_dom"/>
</dbReference>
<evidence type="ECO:0000259" key="3">
    <source>
        <dbReference type="PROSITE" id="PS51186"/>
    </source>
</evidence>
<dbReference type="CDD" id="cd04301">
    <property type="entry name" value="NAT_SF"/>
    <property type="match status" value="1"/>
</dbReference>
<dbReference type="Gene3D" id="3.40.630.30">
    <property type="match status" value="1"/>
</dbReference>
<gene>
    <name evidence="4" type="ORF">GCM10009846_01530</name>
</gene>
<comment type="caution">
    <text evidence="4">The sequence shown here is derived from an EMBL/GenBank/DDBJ whole genome shotgun (WGS) entry which is preliminary data.</text>
</comment>
<sequence>MSPIETVGVTTDGECGRATPASRSLYASHVTELQVVLPGTPLADEIVRAYMSDVASRWYGRQATPGELEEAFRSEPYDELQGTGGIFLVGVEDGRAVGCAGVRFGDGFAELTKVFTRPDHRGQGLGGRLLEAAEQACVDRGITTLRLDTRAELREACALYERNGFERVGPFNDEPYSDRWYLKVLDTGVR</sequence>
<name>A0ABN3AJ54_9MICO</name>
<dbReference type="PANTHER" id="PTHR43877:SF2">
    <property type="entry name" value="AMINOALKYLPHOSPHONATE N-ACETYLTRANSFERASE-RELATED"/>
    <property type="match status" value="1"/>
</dbReference>
<keyword evidence="5" id="KW-1185">Reference proteome</keyword>
<evidence type="ECO:0000313" key="5">
    <source>
        <dbReference type="Proteomes" id="UP001501599"/>
    </source>
</evidence>
<evidence type="ECO:0000313" key="4">
    <source>
        <dbReference type="EMBL" id="GAA2170592.1"/>
    </source>
</evidence>
<protein>
    <recommendedName>
        <fullName evidence="3">N-acetyltransferase domain-containing protein</fullName>
    </recommendedName>
</protein>
<organism evidence="4 5">
    <name type="scientific">Agrococcus versicolor</name>
    <dbReference type="NCBI Taxonomy" id="501482"/>
    <lineage>
        <taxon>Bacteria</taxon>
        <taxon>Bacillati</taxon>
        <taxon>Actinomycetota</taxon>
        <taxon>Actinomycetes</taxon>
        <taxon>Micrococcales</taxon>
        <taxon>Microbacteriaceae</taxon>
        <taxon>Agrococcus</taxon>
    </lineage>
</organism>
<reference evidence="4 5" key="1">
    <citation type="journal article" date="2019" name="Int. J. Syst. Evol. Microbiol.">
        <title>The Global Catalogue of Microorganisms (GCM) 10K type strain sequencing project: providing services to taxonomists for standard genome sequencing and annotation.</title>
        <authorList>
            <consortium name="The Broad Institute Genomics Platform"/>
            <consortium name="The Broad Institute Genome Sequencing Center for Infectious Disease"/>
            <person name="Wu L."/>
            <person name="Ma J."/>
        </authorList>
    </citation>
    <scope>NUCLEOTIDE SEQUENCE [LARGE SCALE GENOMIC DNA]</scope>
    <source>
        <strain evidence="4 5">JCM 16026</strain>
    </source>
</reference>
<feature type="domain" description="N-acetyltransferase" evidence="3">
    <location>
        <begin position="44"/>
        <end position="186"/>
    </location>
</feature>
<proteinExistence type="predicted"/>
<dbReference type="PROSITE" id="PS51186">
    <property type="entry name" value="GNAT"/>
    <property type="match status" value="1"/>
</dbReference>
<evidence type="ECO:0000256" key="1">
    <source>
        <dbReference type="ARBA" id="ARBA00022679"/>
    </source>
</evidence>
<dbReference type="Proteomes" id="UP001501599">
    <property type="component" value="Unassembled WGS sequence"/>
</dbReference>